<dbReference type="AlphaFoldDB" id="A0AAN6TVP7"/>
<gene>
    <name evidence="2" type="ORF">N657DRAFT_647789</name>
</gene>
<dbReference type="EMBL" id="MU853233">
    <property type="protein sequence ID" value="KAK4121607.1"/>
    <property type="molecule type" value="Genomic_DNA"/>
</dbReference>
<keyword evidence="3" id="KW-1185">Reference proteome</keyword>
<reference evidence="2" key="1">
    <citation type="journal article" date="2023" name="Mol. Phylogenet. Evol.">
        <title>Genome-scale phylogeny and comparative genomics of the fungal order Sordariales.</title>
        <authorList>
            <person name="Hensen N."/>
            <person name="Bonometti L."/>
            <person name="Westerberg I."/>
            <person name="Brannstrom I.O."/>
            <person name="Guillou S."/>
            <person name="Cros-Aarteil S."/>
            <person name="Calhoun S."/>
            <person name="Haridas S."/>
            <person name="Kuo A."/>
            <person name="Mondo S."/>
            <person name="Pangilinan J."/>
            <person name="Riley R."/>
            <person name="LaButti K."/>
            <person name="Andreopoulos B."/>
            <person name="Lipzen A."/>
            <person name="Chen C."/>
            <person name="Yan M."/>
            <person name="Daum C."/>
            <person name="Ng V."/>
            <person name="Clum A."/>
            <person name="Steindorff A."/>
            <person name="Ohm R.A."/>
            <person name="Martin F."/>
            <person name="Silar P."/>
            <person name="Natvig D.O."/>
            <person name="Lalanne C."/>
            <person name="Gautier V."/>
            <person name="Ament-Velasquez S.L."/>
            <person name="Kruys A."/>
            <person name="Hutchinson M.I."/>
            <person name="Powell A.J."/>
            <person name="Barry K."/>
            <person name="Miller A.N."/>
            <person name="Grigoriev I.V."/>
            <person name="Debuchy R."/>
            <person name="Gladieux P."/>
            <person name="Hiltunen Thoren M."/>
            <person name="Johannesson H."/>
        </authorList>
    </citation>
    <scope>NUCLEOTIDE SEQUENCE</scope>
    <source>
        <strain evidence="2">CBS 731.68</strain>
    </source>
</reference>
<evidence type="ECO:0000256" key="1">
    <source>
        <dbReference type="SAM" id="Phobius"/>
    </source>
</evidence>
<organism evidence="2 3">
    <name type="scientific">Parathielavia appendiculata</name>
    <dbReference type="NCBI Taxonomy" id="2587402"/>
    <lineage>
        <taxon>Eukaryota</taxon>
        <taxon>Fungi</taxon>
        <taxon>Dikarya</taxon>
        <taxon>Ascomycota</taxon>
        <taxon>Pezizomycotina</taxon>
        <taxon>Sordariomycetes</taxon>
        <taxon>Sordariomycetidae</taxon>
        <taxon>Sordariales</taxon>
        <taxon>Chaetomiaceae</taxon>
        <taxon>Parathielavia</taxon>
    </lineage>
</organism>
<evidence type="ECO:0000313" key="2">
    <source>
        <dbReference type="EMBL" id="KAK4121607.1"/>
    </source>
</evidence>
<name>A0AAN6TVP7_9PEZI</name>
<proteinExistence type="predicted"/>
<keyword evidence="1" id="KW-1133">Transmembrane helix</keyword>
<protein>
    <submittedName>
        <fullName evidence="2">Uncharacterized protein</fullName>
    </submittedName>
</protein>
<sequence>MIAVYQELSLIALGSQLPKSTLDHPAPTATVWNSCGSCTSLGERLALGFCLVPHWACTYGWFVTLFQILAVLYTRCLELQWFPPRFKRAKTVVLMKPGKSSATYRTAKGYRPRALLPTLGRSWRL</sequence>
<dbReference type="RefSeq" id="XP_062645378.1">
    <property type="nucleotide sequence ID" value="XM_062793388.1"/>
</dbReference>
<accession>A0AAN6TVP7</accession>
<dbReference type="GeneID" id="87830157"/>
<evidence type="ECO:0000313" key="3">
    <source>
        <dbReference type="Proteomes" id="UP001302602"/>
    </source>
</evidence>
<dbReference type="Proteomes" id="UP001302602">
    <property type="component" value="Unassembled WGS sequence"/>
</dbReference>
<keyword evidence="1" id="KW-0812">Transmembrane</keyword>
<keyword evidence="1" id="KW-0472">Membrane</keyword>
<reference evidence="2" key="2">
    <citation type="submission" date="2023-05" db="EMBL/GenBank/DDBJ databases">
        <authorList>
            <consortium name="Lawrence Berkeley National Laboratory"/>
            <person name="Steindorff A."/>
            <person name="Hensen N."/>
            <person name="Bonometti L."/>
            <person name="Westerberg I."/>
            <person name="Brannstrom I.O."/>
            <person name="Guillou S."/>
            <person name="Cros-Aarteil S."/>
            <person name="Calhoun S."/>
            <person name="Haridas S."/>
            <person name="Kuo A."/>
            <person name="Mondo S."/>
            <person name="Pangilinan J."/>
            <person name="Riley R."/>
            <person name="Labutti K."/>
            <person name="Andreopoulos B."/>
            <person name="Lipzen A."/>
            <person name="Chen C."/>
            <person name="Yanf M."/>
            <person name="Daum C."/>
            <person name="Ng V."/>
            <person name="Clum A."/>
            <person name="Ohm R."/>
            <person name="Martin F."/>
            <person name="Silar P."/>
            <person name="Natvig D."/>
            <person name="Lalanne C."/>
            <person name="Gautier V."/>
            <person name="Ament-Velasquez S.L."/>
            <person name="Kruys A."/>
            <person name="Hutchinson M.I."/>
            <person name="Powell A.J."/>
            <person name="Barry K."/>
            <person name="Miller A.N."/>
            <person name="Grigoriev I.V."/>
            <person name="Debuchy R."/>
            <person name="Gladieux P."/>
            <person name="Thoren M.H."/>
            <person name="Johannesson H."/>
        </authorList>
    </citation>
    <scope>NUCLEOTIDE SEQUENCE</scope>
    <source>
        <strain evidence="2">CBS 731.68</strain>
    </source>
</reference>
<feature type="transmembrane region" description="Helical" evidence="1">
    <location>
        <begin position="59"/>
        <end position="77"/>
    </location>
</feature>
<comment type="caution">
    <text evidence="2">The sequence shown here is derived from an EMBL/GenBank/DDBJ whole genome shotgun (WGS) entry which is preliminary data.</text>
</comment>